<dbReference type="Proteomes" id="UP001648503">
    <property type="component" value="Unassembled WGS sequence"/>
</dbReference>
<feature type="transmembrane region" description="Helical" evidence="7">
    <location>
        <begin position="171"/>
        <end position="193"/>
    </location>
</feature>
<feature type="transmembrane region" description="Helical" evidence="7">
    <location>
        <begin position="199"/>
        <end position="219"/>
    </location>
</feature>
<keyword evidence="4 7" id="KW-0862">Zinc</keyword>
<comment type="cofactor">
    <cofactor evidence="7">
        <name>Zn(2+)</name>
        <dbReference type="ChEBI" id="CHEBI:29105"/>
    </cofactor>
    <text evidence="7">Binds 1 zinc ion per subunit.</text>
</comment>
<dbReference type="EC" id="3.4.24.84" evidence="7"/>
<proteinExistence type="inferred from homology"/>
<keyword evidence="1 7" id="KW-0645">Protease</keyword>
<dbReference type="Pfam" id="PF16491">
    <property type="entry name" value="Peptidase_M48_N"/>
    <property type="match status" value="1"/>
</dbReference>
<accession>A0ABQ8FNB8</accession>
<keyword evidence="7" id="KW-0256">Endoplasmic reticulum</keyword>
<dbReference type="InterPro" id="IPR001915">
    <property type="entry name" value="Peptidase_M48"/>
</dbReference>
<keyword evidence="2 7" id="KW-0479">Metal-binding</keyword>
<reference evidence="10 11" key="1">
    <citation type="submission" date="2021-02" db="EMBL/GenBank/DDBJ databases">
        <title>Variation within the Batrachochytrium salamandrivorans European outbreak.</title>
        <authorList>
            <person name="Kelly M."/>
            <person name="Pasmans F."/>
            <person name="Shea T.P."/>
            <person name="Munoz J.F."/>
            <person name="Carranza S."/>
            <person name="Cuomo C.A."/>
            <person name="Martel A."/>
        </authorList>
    </citation>
    <scope>NUCLEOTIDE SEQUENCE [LARGE SCALE GENOMIC DNA]</scope>
    <source>
        <strain evidence="10 11">AMFP18/2</strain>
    </source>
</reference>
<dbReference type="CDD" id="cd07343">
    <property type="entry name" value="M48A_Zmpste24p_like"/>
    <property type="match status" value="1"/>
</dbReference>
<evidence type="ECO:0000313" key="10">
    <source>
        <dbReference type="EMBL" id="KAH6601296.1"/>
    </source>
</evidence>
<dbReference type="InterPro" id="IPR032456">
    <property type="entry name" value="Peptidase_M48_N"/>
</dbReference>
<name>A0ABQ8FNB8_9FUNG</name>
<sequence length="437" mass="50057">MTASTVFGLDLDNQPWKEYVLIFSFVVFFWETYLNLRQHKMLGMKTIPAKVHKAFEPHLLSTDDFEKSRVYSLDKSTYNFFSSAFSQLETTLVFTLNFLPWAWGYAGTLRASLGYNADAEIVQSVIFVGLLTLISTLVNMPLSLYYTFVIEARHGFNKQTIGLYFSDSIKTLLLTAVIGGPVLAAFLFIIQWAGPNFYLYVWVSFMIFQMVAMIAYPTFIQPLFNKFDSLPDGELKVKIDALAKSVEFPLTKVFVVDGSKRSSHSNAYFFGLFKNKRIVIFDTLLEQATHNEVLAILAHELGHWQFSHTTKRLAIIQTHLFMVFFLFSKVIALDSLYMSFGFDSKPIIIGFLLFQFIFTPAESIMGFVMNLISRHDEFQADSYAKKLNYATDLKNGLIKIHLKNSSNLNPDKLYSIWHYSHPPLVERLSAIIKSKSE</sequence>
<comment type="caution">
    <text evidence="10">The sequence shown here is derived from an EMBL/GenBank/DDBJ whole genome shotgun (WGS) entry which is preliminary data.</text>
</comment>
<protein>
    <recommendedName>
        <fullName evidence="7">CAAX prenyl protease</fullName>
        <ecNumber evidence="7">3.4.24.84</ecNumber>
    </recommendedName>
</protein>
<dbReference type="EMBL" id="JAFCIX010000015">
    <property type="protein sequence ID" value="KAH6601296.1"/>
    <property type="molecule type" value="Genomic_DNA"/>
</dbReference>
<evidence type="ECO:0000256" key="1">
    <source>
        <dbReference type="ARBA" id="ARBA00022670"/>
    </source>
</evidence>
<gene>
    <name evidence="10" type="ORF">BASA50_001689</name>
</gene>
<evidence type="ECO:0000256" key="7">
    <source>
        <dbReference type="RuleBase" id="RU366005"/>
    </source>
</evidence>
<evidence type="ECO:0000259" key="9">
    <source>
        <dbReference type="Pfam" id="PF16491"/>
    </source>
</evidence>
<feature type="transmembrane region" description="Helical" evidence="7">
    <location>
        <begin position="346"/>
        <end position="372"/>
    </location>
</feature>
<dbReference type="Pfam" id="PF01435">
    <property type="entry name" value="Peptidase_M48"/>
    <property type="match status" value="1"/>
</dbReference>
<feature type="domain" description="CAAX prenyl protease 1 N-terminal" evidence="9">
    <location>
        <begin position="40"/>
        <end position="226"/>
    </location>
</feature>
<feature type="transmembrane region" description="Helical" evidence="7">
    <location>
        <begin position="320"/>
        <end position="340"/>
    </location>
</feature>
<feature type="transmembrane region" description="Helical" evidence="7">
    <location>
        <begin position="121"/>
        <end position="150"/>
    </location>
</feature>
<keyword evidence="3 7" id="KW-0378">Hydrolase</keyword>
<comment type="catalytic activity">
    <reaction evidence="6 7">
        <text>Hydrolyzes the peptide bond -P2-(S-farnesyl or geranylgeranyl)C-P1'-P2'-P3'-COOH where P1' and P2' are amino acids with aliphatic side chains and P3' is any C-terminal residue.</text>
        <dbReference type="EC" id="3.4.24.84"/>
    </reaction>
</comment>
<evidence type="ECO:0000256" key="2">
    <source>
        <dbReference type="ARBA" id="ARBA00022723"/>
    </source>
</evidence>
<feature type="domain" description="Peptidase M48" evidence="8">
    <location>
        <begin position="231"/>
        <end position="431"/>
    </location>
</feature>
<keyword evidence="11" id="KW-1185">Reference proteome</keyword>
<organism evidence="10 11">
    <name type="scientific">Batrachochytrium salamandrivorans</name>
    <dbReference type="NCBI Taxonomy" id="1357716"/>
    <lineage>
        <taxon>Eukaryota</taxon>
        <taxon>Fungi</taxon>
        <taxon>Fungi incertae sedis</taxon>
        <taxon>Chytridiomycota</taxon>
        <taxon>Chytridiomycota incertae sedis</taxon>
        <taxon>Chytridiomycetes</taxon>
        <taxon>Rhizophydiales</taxon>
        <taxon>Rhizophydiales incertae sedis</taxon>
        <taxon>Batrachochytrium</taxon>
    </lineage>
</organism>
<comment type="function">
    <text evidence="7">Proteolytically removes the C-terminal three residues of farnesylated proteins.</text>
</comment>
<comment type="similarity">
    <text evidence="7">Belongs to the peptidase M48A family.</text>
</comment>
<evidence type="ECO:0000256" key="4">
    <source>
        <dbReference type="ARBA" id="ARBA00022833"/>
    </source>
</evidence>
<evidence type="ECO:0000313" key="11">
    <source>
        <dbReference type="Proteomes" id="UP001648503"/>
    </source>
</evidence>
<feature type="transmembrane region" description="Helical" evidence="7">
    <location>
        <begin position="19"/>
        <end position="36"/>
    </location>
</feature>
<evidence type="ECO:0000256" key="6">
    <source>
        <dbReference type="ARBA" id="ARBA00044456"/>
    </source>
</evidence>
<dbReference type="Gene3D" id="3.30.2010.10">
    <property type="entry name" value="Metalloproteases ('zincins'), catalytic domain"/>
    <property type="match status" value="1"/>
</dbReference>
<keyword evidence="7" id="KW-0812">Transmembrane</keyword>
<dbReference type="InterPro" id="IPR027057">
    <property type="entry name" value="CAXX_Prtase_1"/>
</dbReference>
<keyword evidence="7" id="KW-1133">Transmembrane helix</keyword>
<dbReference type="PANTHER" id="PTHR10120">
    <property type="entry name" value="CAAX PRENYL PROTEASE 1"/>
    <property type="match status" value="1"/>
</dbReference>
<evidence type="ECO:0000256" key="5">
    <source>
        <dbReference type="ARBA" id="ARBA00023049"/>
    </source>
</evidence>
<keyword evidence="5 7" id="KW-0482">Metalloprotease</keyword>
<evidence type="ECO:0000259" key="8">
    <source>
        <dbReference type="Pfam" id="PF01435"/>
    </source>
</evidence>
<keyword evidence="7" id="KW-0472">Membrane</keyword>
<comment type="subcellular location">
    <subcellularLocation>
        <location evidence="7">Endoplasmic reticulum membrane</location>
        <topology evidence="7">Multi-pass membrane protein</topology>
    </subcellularLocation>
</comment>
<evidence type="ECO:0000256" key="3">
    <source>
        <dbReference type="ARBA" id="ARBA00022801"/>
    </source>
</evidence>